<keyword evidence="5" id="KW-1185">Reference proteome</keyword>
<name>A0ABW9Y5U5_9RHOB</name>
<dbReference type="InterPro" id="IPR036641">
    <property type="entry name" value="HPT_dom_sf"/>
</dbReference>
<dbReference type="Proteomes" id="UP001517376">
    <property type="component" value="Unassembled WGS sequence"/>
</dbReference>
<keyword evidence="1" id="KW-0902">Two-component regulatory system</keyword>
<dbReference type="RefSeq" id="WP_161766191.1">
    <property type="nucleotide sequence ID" value="NZ_JAAATW010000001.1"/>
</dbReference>
<evidence type="ECO:0000256" key="2">
    <source>
        <dbReference type="PROSITE-ProRule" id="PRU00110"/>
    </source>
</evidence>
<dbReference type="SMART" id="SM00073">
    <property type="entry name" value="HPT"/>
    <property type="match status" value="1"/>
</dbReference>
<dbReference type="Pfam" id="PF01627">
    <property type="entry name" value="Hpt"/>
    <property type="match status" value="1"/>
</dbReference>
<evidence type="ECO:0000259" key="3">
    <source>
        <dbReference type="PROSITE" id="PS50894"/>
    </source>
</evidence>
<protein>
    <recommendedName>
        <fullName evidence="3">HPt domain-containing protein</fullName>
    </recommendedName>
</protein>
<reference evidence="5" key="1">
    <citation type="submission" date="2020-01" db="EMBL/GenBank/DDBJ databases">
        <title>Sphingomonas sp. strain CSW-10.</title>
        <authorList>
            <person name="Chen W.-M."/>
        </authorList>
    </citation>
    <scope>NUCLEOTIDE SEQUENCE [LARGE SCALE GENOMIC DNA]</scope>
    <source>
        <strain evidence="5">CCP-1</strain>
    </source>
</reference>
<dbReference type="EMBL" id="JAAATW010000001">
    <property type="protein sequence ID" value="NBE07267.1"/>
    <property type="molecule type" value="Genomic_DNA"/>
</dbReference>
<accession>A0ABW9Y5U5</accession>
<dbReference type="SUPFAM" id="SSF47226">
    <property type="entry name" value="Histidine-containing phosphotransfer domain, HPT domain"/>
    <property type="match status" value="1"/>
</dbReference>
<dbReference type="InterPro" id="IPR008207">
    <property type="entry name" value="Sig_transdc_His_kin_Hpt_dom"/>
</dbReference>
<organism evidence="4 5">
    <name type="scientific">Paragemmobacter ruber</name>
    <dbReference type="NCBI Taxonomy" id="1985673"/>
    <lineage>
        <taxon>Bacteria</taxon>
        <taxon>Pseudomonadati</taxon>
        <taxon>Pseudomonadota</taxon>
        <taxon>Alphaproteobacteria</taxon>
        <taxon>Rhodobacterales</taxon>
        <taxon>Paracoccaceae</taxon>
        <taxon>Paragemmobacter</taxon>
    </lineage>
</organism>
<gene>
    <name evidence="4" type="ORF">GU920_06955</name>
</gene>
<dbReference type="Gene3D" id="1.20.120.160">
    <property type="entry name" value="HPT domain"/>
    <property type="match status" value="1"/>
</dbReference>
<evidence type="ECO:0000313" key="5">
    <source>
        <dbReference type="Proteomes" id="UP001517376"/>
    </source>
</evidence>
<keyword evidence="2" id="KW-0597">Phosphoprotein</keyword>
<comment type="caution">
    <text evidence="4">The sequence shown here is derived from an EMBL/GenBank/DDBJ whole genome shotgun (WGS) entry which is preliminary data.</text>
</comment>
<feature type="modified residue" description="Phosphohistidine" evidence="2">
    <location>
        <position position="59"/>
    </location>
</feature>
<evidence type="ECO:0000313" key="4">
    <source>
        <dbReference type="EMBL" id="NBE07267.1"/>
    </source>
</evidence>
<dbReference type="PROSITE" id="PS50894">
    <property type="entry name" value="HPT"/>
    <property type="match status" value="1"/>
</dbReference>
<sequence length="110" mass="11904">MTAMDTWAGHQPEHPLARAERLFRTMAVERLDTLSSAWVRLDSGQNIREAMEDIRNVAHKIAGTAASLGHAGLGHQAAEVERLSIEGAGKSDVLRALRPLIAGLAELLDD</sequence>
<proteinExistence type="predicted"/>
<feature type="domain" description="HPt" evidence="3">
    <location>
        <begin position="12"/>
        <end position="110"/>
    </location>
</feature>
<evidence type="ECO:0000256" key="1">
    <source>
        <dbReference type="ARBA" id="ARBA00023012"/>
    </source>
</evidence>